<dbReference type="GO" id="GO:0140662">
    <property type="term" value="F:ATP-dependent protein folding chaperone"/>
    <property type="evidence" value="ECO:0007669"/>
    <property type="project" value="InterPro"/>
</dbReference>
<accession>A0A9D4XVC2</accession>
<evidence type="ECO:0000313" key="6">
    <source>
        <dbReference type="EMBL" id="KAI5427038.1"/>
    </source>
</evidence>
<proteinExistence type="inferred from homology"/>
<dbReference type="Gramene" id="Psat03G0245900-T1">
    <property type="protein sequence ID" value="KAI5427038.1"/>
    <property type="gene ID" value="KIW84_032459"/>
</dbReference>
<evidence type="ECO:0000256" key="1">
    <source>
        <dbReference type="ARBA" id="ARBA00006607"/>
    </source>
</evidence>
<dbReference type="InterPro" id="IPR036774">
    <property type="entry name" value="ERV/ALR_sulphydryl_oxid_sf"/>
</dbReference>
<dbReference type="EMBL" id="JAMSHJ010000003">
    <property type="protein sequence ID" value="KAI5427036.1"/>
    <property type="molecule type" value="Genomic_DNA"/>
</dbReference>
<dbReference type="SUPFAM" id="SSF48592">
    <property type="entry name" value="GroEL equatorial domain-like"/>
    <property type="match status" value="1"/>
</dbReference>
<feature type="chain" id="PRO_5040045579" evidence="4">
    <location>
        <begin position="21"/>
        <end position="437"/>
    </location>
</feature>
<feature type="signal peptide" evidence="4">
    <location>
        <begin position="1"/>
        <end position="20"/>
    </location>
</feature>
<gene>
    <name evidence="5" type="ORF">KIW84_032457</name>
    <name evidence="6" type="ORF">KIW84_032459</name>
</gene>
<dbReference type="SUPFAM" id="SSF69000">
    <property type="entry name" value="FAD-dependent thiol oxidase"/>
    <property type="match status" value="1"/>
</dbReference>
<dbReference type="AlphaFoldDB" id="A0A9D4XVC2"/>
<name>A0A9D4XVC2_PEA</name>
<dbReference type="Gramene" id="Psat03G0245700-T1">
    <property type="protein sequence ID" value="KAI5427036.1"/>
    <property type="gene ID" value="KIW84_032457"/>
</dbReference>
<protein>
    <submittedName>
        <fullName evidence="6">Uncharacterized protein</fullName>
    </submittedName>
</protein>
<comment type="caution">
    <text evidence="6">The sequence shown here is derived from an EMBL/GenBank/DDBJ whole genome shotgun (WGS) entry which is preliminary data.</text>
</comment>
<dbReference type="EMBL" id="JAMSHJ010000003">
    <property type="protein sequence ID" value="KAI5427038.1"/>
    <property type="molecule type" value="Genomic_DNA"/>
</dbReference>
<dbReference type="InterPro" id="IPR001844">
    <property type="entry name" value="Cpn60/GroEL"/>
</dbReference>
<dbReference type="InterPro" id="IPR027410">
    <property type="entry name" value="TCP-1-like_intermed_sf"/>
</dbReference>
<keyword evidence="2" id="KW-0143">Chaperone</keyword>
<dbReference type="Gene3D" id="1.10.560.10">
    <property type="entry name" value="GroEL-like equatorial domain"/>
    <property type="match status" value="1"/>
</dbReference>
<dbReference type="Proteomes" id="UP001058974">
    <property type="component" value="Chromosome 3"/>
</dbReference>
<feature type="region of interest" description="Disordered" evidence="3">
    <location>
        <begin position="179"/>
        <end position="278"/>
    </location>
</feature>
<dbReference type="PANTHER" id="PTHR45633">
    <property type="entry name" value="60 KDA HEAT SHOCK PROTEIN, MITOCHONDRIAL"/>
    <property type="match status" value="1"/>
</dbReference>
<feature type="compositionally biased region" description="Polar residues" evidence="3">
    <location>
        <begin position="248"/>
        <end position="278"/>
    </location>
</feature>
<reference evidence="6 7" key="1">
    <citation type="journal article" date="2022" name="Nat. Genet.">
        <title>Improved pea reference genome and pan-genome highlight genomic features and evolutionary characteristics.</title>
        <authorList>
            <person name="Yang T."/>
            <person name="Liu R."/>
            <person name="Luo Y."/>
            <person name="Hu S."/>
            <person name="Wang D."/>
            <person name="Wang C."/>
            <person name="Pandey M.K."/>
            <person name="Ge S."/>
            <person name="Xu Q."/>
            <person name="Li N."/>
            <person name="Li G."/>
            <person name="Huang Y."/>
            <person name="Saxena R.K."/>
            <person name="Ji Y."/>
            <person name="Li M."/>
            <person name="Yan X."/>
            <person name="He Y."/>
            <person name="Liu Y."/>
            <person name="Wang X."/>
            <person name="Xiang C."/>
            <person name="Varshney R.K."/>
            <person name="Ding H."/>
            <person name="Gao S."/>
            <person name="Zong X."/>
        </authorList>
    </citation>
    <scope>NUCLEOTIDE SEQUENCE [LARGE SCALE GENOMIC DNA]</scope>
    <source>
        <strain evidence="6 7">cv. Zhongwan 6</strain>
    </source>
</reference>
<sequence length="437" mass="48101">MNWLVMEPLLLFVLAQGLIAEGVQVVAAGANPVLIARGIEKTTKALVAELKLMSKEVEDSELADVAAVSAGNNHEVVKYDSRSIEQGKPYVSHADCFALPNTFQQQQNSQLAQPTQQPGLHQTRLQMMQPHGPQMMQYQGQQFQQMHHQMPPQVIRPQQFGQVNPQDHSTHVVQPQAPQFTPQNMHCTGYQSNMVTPRPPNSQQIQPNMLPSGQSTPQQNPHNIHNQSVESQQDFKTAMPKVEETEFKSGSQVGFSPSQYQQRSALPGQNNPNVPAEVSSGQVSIAGVNSGQPSTTSIMTKEDLGRATWTFLHTLALSYPEVELLSKVTSLQNIIYFEDDRQEEHAFPEGLSNYTIASFGEFEKLWKESLVEPSLPSSQGSKKKGSQALNRLELPAPAISSGFAVLAKVGPEWNLLSSDAYGSPKDDTSFAFIPHGK</sequence>
<evidence type="ECO:0000313" key="5">
    <source>
        <dbReference type="EMBL" id="KAI5427036.1"/>
    </source>
</evidence>
<dbReference type="Gene3D" id="3.30.260.10">
    <property type="entry name" value="TCP-1-like chaperonin intermediate domain"/>
    <property type="match status" value="1"/>
</dbReference>
<evidence type="ECO:0000256" key="3">
    <source>
        <dbReference type="SAM" id="MobiDB-lite"/>
    </source>
</evidence>
<dbReference type="InterPro" id="IPR027413">
    <property type="entry name" value="GROEL-like_equatorial_sf"/>
</dbReference>
<evidence type="ECO:0000313" key="7">
    <source>
        <dbReference type="Proteomes" id="UP001058974"/>
    </source>
</evidence>
<evidence type="ECO:0000256" key="4">
    <source>
        <dbReference type="SAM" id="SignalP"/>
    </source>
</evidence>
<organism evidence="6 7">
    <name type="scientific">Pisum sativum</name>
    <name type="common">Garden pea</name>
    <name type="synonym">Lathyrus oleraceus</name>
    <dbReference type="NCBI Taxonomy" id="3888"/>
    <lineage>
        <taxon>Eukaryota</taxon>
        <taxon>Viridiplantae</taxon>
        <taxon>Streptophyta</taxon>
        <taxon>Embryophyta</taxon>
        <taxon>Tracheophyta</taxon>
        <taxon>Spermatophyta</taxon>
        <taxon>Magnoliopsida</taxon>
        <taxon>eudicotyledons</taxon>
        <taxon>Gunneridae</taxon>
        <taxon>Pentapetalae</taxon>
        <taxon>rosids</taxon>
        <taxon>fabids</taxon>
        <taxon>Fabales</taxon>
        <taxon>Fabaceae</taxon>
        <taxon>Papilionoideae</taxon>
        <taxon>50 kb inversion clade</taxon>
        <taxon>NPAAA clade</taxon>
        <taxon>Hologalegina</taxon>
        <taxon>IRL clade</taxon>
        <taxon>Fabeae</taxon>
        <taxon>Lathyrus</taxon>
    </lineage>
</organism>
<feature type="compositionally biased region" description="Polar residues" evidence="3">
    <location>
        <begin position="179"/>
        <end position="235"/>
    </location>
</feature>
<keyword evidence="7" id="KW-1185">Reference proteome</keyword>
<dbReference type="GO" id="GO:0042026">
    <property type="term" value="P:protein refolding"/>
    <property type="evidence" value="ECO:0007669"/>
    <property type="project" value="InterPro"/>
</dbReference>
<comment type="similarity">
    <text evidence="1">Belongs to the chaperonin (HSP60) family.</text>
</comment>
<dbReference type="GO" id="GO:0016972">
    <property type="term" value="F:thiol oxidase activity"/>
    <property type="evidence" value="ECO:0007669"/>
    <property type="project" value="InterPro"/>
</dbReference>
<keyword evidence="4" id="KW-0732">Signal</keyword>
<evidence type="ECO:0000256" key="2">
    <source>
        <dbReference type="ARBA" id="ARBA00023186"/>
    </source>
</evidence>